<evidence type="ECO:0000313" key="2">
    <source>
        <dbReference type="Proteomes" id="UP000038010"/>
    </source>
</evidence>
<name>A0A0N1P3S5_9EURO</name>
<evidence type="ECO:0000313" key="1">
    <source>
        <dbReference type="EMBL" id="KPI45730.1"/>
    </source>
</evidence>
<dbReference type="OrthoDB" id="5314997at2759"/>
<dbReference type="AlphaFoldDB" id="A0A0N1P3S5"/>
<dbReference type="RefSeq" id="XP_018005693.1">
    <property type="nucleotide sequence ID" value="XM_018149950.1"/>
</dbReference>
<protein>
    <submittedName>
        <fullName evidence="1">Uncharacterized protein</fullName>
    </submittedName>
</protein>
<keyword evidence="2" id="KW-1185">Reference proteome</keyword>
<comment type="caution">
    <text evidence="1">The sequence shown here is derived from an EMBL/GenBank/DDBJ whole genome shotgun (WGS) entry which is preliminary data.</text>
</comment>
<accession>A0A0N1P3S5</accession>
<dbReference type="Proteomes" id="UP000038010">
    <property type="component" value="Unassembled WGS sequence"/>
</dbReference>
<gene>
    <name evidence="1" type="ORF">AB675_941</name>
</gene>
<organism evidence="1 2">
    <name type="scientific">Cyphellophora attinorum</name>
    <dbReference type="NCBI Taxonomy" id="1664694"/>
    <lineage>
        <taxon>Eukaryota</taxon>
        <taxon>Fungi</taxon>
        <taxon>Dikarya</taxon>
        <taxon>Ascomycota</taxon>
        <taxon>Pezizomycotina</taxon>
        <taxon>Eurotiomycetes</taxon>
        <taxon>Chaetothyriomycetidae</taxon>
        <taxon>Chaetothyriales</taxon>
        <taxon>Cyphellophoraceae</taxon>
        <taxon>Cyphellophora</taxon>
    </lineage>
</organism>
<sequence length="269" mass="31395">MAPFRFQDLPPEIRLNVYQQLEPRFDRGIIILLRGPPRSSGELFRYKRLARLAEVEAVAAAFERSRREAFIHQMQIDMGWALPDASKRIPTARAMFNLSRSCRLMRQEILRRPVNHMDAADIDATCVFGVMRPFFAELVCDLRIAMSLTMAGSERERWFRQLLSTFPGLSRVEINIRFRKDAETSSTKYRVNDLRMIKFILDNSNFDKALLVVSYSNKLWGRFPRESPIYLVTEEHCRQMPTLYRHFPCIAVEDELAAALSVSRKRTKT</sequence>
<dbReference type="GeneID" id="28741819"/>
<dbReference type="VEuPathDB" id="FungiDB:AB675_941"/>
<reference evidence="1 2" key="1">
    <citation type="submission" date="2015-06" db="EMBL/GenBank/DDBJ databases">
        <title>Draft genome of the ant-associated black yeast Phialophora attae CBS 131958.</title>
        <authorList>
            <person name="Moreno L.F."/>
            <person name="Stielow B.J."/>
            <person name="de Hoog S."/>
            <person name="Vicente V.A."/>
            <person name="Weiss V.A."/>
            <person name="de Vries M."/>
            <person name="Cruz L.M."/>
            <person name="Souza E.M."/>
        </authorList>
    </citation>
    <scope>NUCLEOTIDE SEQUENCE [LARGE SCALE GENOMIC DNA]</scope>
    <source>
        <strain evidence="1 2">CBS 131958</strain>
    </source>
</reference>
<proteinExistence type="predicted"/>
<dbReference type="EMBL" id="LFJN01000001">
    <property type="protein sequence ID" value="KPI45730.1"/>
    <property type="molecule type" value="Genomic_DNA"/>
</dbReference>